<accession>A0ABV2N2K4</accession>
<dbReference type="RefSeq" id="WP_354197028.1">
    <property type="nucleotide sequence ID" value="NZ_JBEPML010000012.1"/>
</dbReference>
<evidence type="ECO:0000313" key="2">
    <source>
        <dbReference type="Proteomes" id="UP001549076"/>
    </source>
</evidence>
<dbReference type="EMBL" id="JBEPML010000012">
    <property type="protein sequence ID" value="MET3793266.1"/>
    <property type="molecule type" value="Genomic_DNA"/>
</dbReference>
<protein>
    <submittedName>
        <fullName evidence="1">Uncharacterized protein</fullName>
    </submittedName>
</protein>
<name>A0ABV2N2K4_9HYPH</name>
<sequence length="192" mass="21323">MESRILARLPAGDVNPEVMIEIDLSTFPWQFIVQDILARSSTVRELVVIQWMNDPTQRPDGFGASVSLITDKAIHHATSDDLLTHFRGRDSLMPAGATAATGDAGRHGRLVSTRIEDYGAPSRALETATCIWEAMLHFKKLHAAPPPSSRRTKSLLSIPISYWLLSRHFCGRPMAPIVRANPKSSSTTWRPR</sequence>
<keyword evidence="2" id="KW-1185">Reference proteome</keyword>
<evidence type="ECO:0000313" key="1">
    <source>
        <dbReference type="EMBL" id="MET3793266.1"/>
    </source>
</evidence>
<proteinExistence type="predicted"/>
<organism evidence="1 2">
    <name type="scientific">Aquamicrobium terrae</name>
    <dbReference type="NCBI Taxonomy" id="1324945"/>
    <lineage>
        <taxon>Bacteria</taxon>
        <taxon>Pseudomonadati</taxon>
        <taxon>Pseudomonadota</taxon>
        <taxon>Alphaproteobacteria</taxon>
        <taxon>Hyphomicrobiales</taxon>
        <taxon>Phyllobacteriaceae</taxon>
        <taxon>Aquamicrobium</taxon>
    </lineage>
</organism>
<comment type="caution">
    <text evidence="1">The sequence shown here is derived from an EMBL/GenBank/DDBJ whole genome shotgun (WGS) entry which is preliminary data.</text>
</comment>
<gene>
    <name evidence="1" type="ORF">ABID37_003490</name>
</gene>
<reference evidence="1 2" key="1">
    <citation type="submission" date="2024-06" db="EMBL/GenBank/DDBJ databases">
        <title>Genomic Encyclopedia of Type Strains, Phase IV (KMG-IV): sequencing the most valuable type-strain genomes for metagenomic binning, comparative biology and taxonomic classification.</title>
        <authorList>
            <person name="Goeker M."/>
        </authorList>
    </citation>
    <scope>NUCLEOTIDE SEQUENCE [LARGE SCALE GENOMIC DNA]</scope>
    <source>
        <strain evidence="1 2">DSM 27865</strain>
    </source>
</reference>
<dbReference type="Proteomes" id="UP001549076">
    <property type="component" value="Unassembled WGS sequence"/>
</dbReference>